<dbReference type="Pfam" id="PF08427">
    <property type="entry name" value="ARMH3_C"/>
    <property type="match status" value="1"/>
</dbReference>
<proteinExistence type="predicted"/>
<evidence type="ECO:0000313" key="7">
    <source>
        <dbReference type="Proteomes" id="UP000799324"/>
    </source>
</evidence>
<keyword evidence="7" id="KW-1185">Reference proteome</keyword>
<reference evidence="6" key="1">
    <citation type="journal article" date="2020" name="Stud. Mycol.">
        <title>101 Dothideomycetes genomes: a test case for predicting lifestyles and emergence of pathogens.</title>
        <authorList>
            <person name="Haridas S."/>
            <person name="Albert R."/>
            <person name="Binder M."/>
            <person name="Bloem J."/>
            <person name="Labutti K."/>
            <person name="Salamov A."/>
            <person name="Andreopoulos B."/>
            <person name="Baker S."/>
            <person name="Barry K."/>
            <person name="Bills G."/>
            <person name="Bluhm B."/>
            <person name="Cannon C."/>
            <person name="Castanera R."/>
            <person name="Culley D."/>
            <person name="Daum C."/>
            <person name="Ezra D."/>
            <person name="Gonzalez J."/>
            <person name="Henrissat B."/>
            <person name="Kuo A."/>
            <person name="Liang C."/>
            <person name="Lipzen A."/>
            <person name="Lutzoni F."/>
            <person name="Magnuson J."/>
            <person name="Mondo S."/>
            <person name="Nolan M."/>
            <person name="Ohm R."/>
            <person name="Pangilinan J."/>
            <person name="Park H.-J."/>
            <person name="Ramirez L."/>
            <person name="Alfaro M."/>
            <person name="Sun H."/>
            <person name="Tritt A."/>
            <person name="Yoshinaga Y."/>
            <person name="Zwiers L.-H."/>
            <person name="Turgeon B."/>
            <person name="Goodwin S."/>
            <person name="Spatafora J."/>
            <person name="Crous P."/>
            <person name="Grigoriev I."/>
        </authorList>
    </citation>
    <scope>NUCLEOTIDE SEQUENCE</scope>
    <source>
        <strain evidence="6">CBS 122681</strain>
    </source>
</reference>
<dbReference type="SMART" id="SM01158">
    <property type="entry name" value="DUF1741"/>
    <property type="match status" value="1"/>
</dbReference>
<dbReference type="InterPro" id="IPR039868">
    <property type="entry name" value="ARMD3-like"/>
</dbReference>
<feature type="domain" description="Armadillo-like helical" evidence="5">
    <location>
        <begin position="402"/>
        <end position="627"/>
    </location>
</feature>
<keyword evidence="2" id="KW-0812">Transmembrane</keyword>
<dbReference type="GO" id="GO:0005829">
    <property type="term" value="C:cytosol"/>
    <property type="evidence" value="ECO:0007669"/>
    <property type="project" value="TreeGrafter"/>
</dbReference>
<keyword evidence="4" id="KW-0472">Membrane</keyword>
<evidence type="ECO:0000256" key="3">
    <source>
        <dbReference type="ARBA" id="ARBA00022989"/>
    </source>
</evidence>
<evidence type="ECO:0000256" key="2">
    <source>
        <dbReference type="ARBA" id="ARBA00022692"/>
    </source>
</evidence>
<dbReference type="Proteomes" id="UP000799324">
    <property type="component" value="Unassembled WGS sequence"/>
</dbReference>
<keyword evidence="3" id="KW-1133">Transmembrane helix</keyword>
<evidence type="ECO:0000256" key="4">
    <source>
        <dbReference type="ARBA" id="ARBA00023136"/>
    </source>
</evidence>
<dbReference type="OrthoDB" id="2012278at2759"/>
<name>A0A6A6TEG6_9PLEO</name>
<comment type="subcellular location">
    <subcellularLocation>
        <location evidence="1">Membrane</location>
    </subcellularLocation>
</comment>
<dbReference type="AlphaFoldDB" id="A0A6A6TEG6"/>
<dbReference type="InterPro" id="IPR013636">
    <property type="entry name" value="ARMH3_C"/>
</dbReference>
<evidence type="ECO:0000256" key="1">
    <source>
        <dbReference type="ARBA" id="ARBA00004370"/>
    </source>
</evidence>
<dbReference type="EMBL" id="MU004315">
    <property type="protein sequence ID" value="KAF2658369.1"/>
    <property type="molecule type" value="Genomic_DNA"/>
</dbReference>
<dbReference type="PANTHER" id="PTHR13608:SF3">
    <property type="entry name" value="ARMADILLO-LIKE HELICAL DOMAIN-CONTAINING PROTEIN 3"/>
    <property type="match status" value="1"/>
</dbReference>
<dbReference type="GO" id="GO:0016020">
    <property type="term" value="C:membrane"/>
    <property type="evidence" value="ECO:0007669"/>
    <property type="project" value="UniProtKB-SubCell"/>
</dbReference>
<organism evidence="6 7">
    <name type="scientific">Lophiostoma macrostomum CBS 122681</name>
    <dbReference type="NCBI Taxonomy" id="1314788"/>
    <lineage>
        <taxon>Eukaryota</taxon>
        <taxon>Fungi</taxon>
        <taxon>Dikarya</taxon>
        <taxon>Ascomycota</taxon>
        <taxon>Pezizomycotina</taxon>
        <taxon>Dothideomycetes</taxon>
        <taxon>Pleosporomycetidae</taxon>
        <taxon>Pleosporales</taxon>
        <taxon>Lophiostomataceae</taxon>
        <taxon>Lophiostoma</taxon>
    </lineage>
</organism>
<sequence length="630" mass="71139">MEPSPLTQVLRPDFFQPKIVRLYETLFREDDEDDELSDGFWEEFFLHRPDNAGLRRILSTLGPDEMLQSQAHSQQLFQQAILRVRQGKAPADETALDTLTIFLDAALSKRYTNPSSDIIAVLAGLHSADTVLSEFVAAIDSVIRNGRSTALRLKAVRAALSITAAAFHTGLPSYFTHRDLFPSLMKLTQDCEDGLQATPALYLLGLLVNYNKFEFQNPYRLRLDDFVNDGIIQKMIASFGAICAELRDAYVAVQDDMPEGWTLGSTLNYISFGVLAQASRPSTPTPAPEEAKSLFASLPGPEIGVLLMIYDFANANKLFCFNLVNNEAQKKDESSLPLSSFLSLTSYLFQHAHRSSRASHYTYLSIFILQILVEDQILVKRLCSEESKITVRLCRQRQPFLPMVKGDRLPASVIIDIMIDGINHNLRRRLDVQFYILCLGTLLRLLSYLSRAKVRITYHWSELWRTLLSFFRFLSTYTDDIRTIHRSSEMVDLLVNLLAFALSNGENFLPDPASYDDLFYKIVETGDILSKFRDAFAPASQSGPNSIQTLLSVSSHYHALLEGDKGKSRKQILSPQEVSSVIKQGYDTLSIDAAEGLDRWEKFREADFKTLLKKIARTVVDDAKILVEEK</sequence>
<protein>
    <submittedName>
        <fullName evidence="6">DUF1741-domain-containing protein</fullName>
    </submittedName>
</protein>
<accession>A0A6A6TEG6</accession>
<gene>
    <name evidence="6" type="ORF">K491DRAFT_776358</name>
</gene>
<evidence type="ECO:0000313" key="6">
    <source>
        <dbReference type="EMBL" id="KAF2658369.1"/>
    </source>
</evidence>
<dbReference type="PANTHER" id="PTHR13608">
    <property type="entry name" value="ARMADILLO-LIKE HELICAL DOMAIN-CONTAINING PROTEIN 3"/>
    <property type="match status" value="1"/>
</dbReference>
<evidence type="ECO:0000259" key="5">
    <source>
        <dbReference type="SMART" id="SM01158"/>
    </source>
</evidence>